<evidence type="ECO:0000313" key="1">
    <source>
        <dbReference type="EnsemblPlants" id="Zm00001eb348160_P001"/>
    </source>
</evidence>
<dbReference type="Gramene" id="Zm00001eb348160_T001">
    <property type="protein sequence ID" value="Zm00001eb348160_P001"/>
    <property type="gene ID" value="Zm00001eb348160"/>
</dbReference>
<reference evidence="1" key="3">
    <citation type="submission" date="2021-05" db="UniProtKB">
        <authorList>
            <consortium name="EnsemblPlants"/>
        </authorList>
    </citation>
    <scope>IDENTIFICATION</scope>
    <source>
        <strain evidence="1">cv. B73</strain>
    </source>
</reference>
<dbReference type="InParanoid" id="A0A804QQ14"/>
<keyword evidence="2" id="KW-1185">Reference proteome</keyword>
<evidence type="ECO:0000313" key="2">
    <source>
        <dbReference type="Proteomes" id="UP000007305"/>
    </source>
</evidence>
<organism evidence="1 2">
    <name type="scientific">Zea mays</name>
    <name type="common">Maize</name>
    <dbReference type="NCBI Taxonomy" id="4577"/>
    <lineage>
        <taxon>Eukaryota</taxon>
        <taxon>Viridiplantae</taxon>
        <taxon>Streptophyta</taxon>
        <taxon>Embryophyta</taxon>
        <taxon>Tracheophyta</taxon>
        <taxon>Spermatophyta</taxon>
        <taxon>Magnoliopsida</taxon>
        <taxon>Liliopsida</taxon>
        <taxon>Poales</taxon>
        <taxon>Poaceae</taxon>
        <taxon>PACMAD clade</taxon>
        <taxon>Panicoideae</taxon>
        <taxon>Andropogonodae</taxon>
        <taxon>Andropogoneae</taxon>
        <taxon>Tripsacinae</taxon>
        <taxon>Zea</taxon>
    </lineage>
</organism>
<reference evidence="2" key="1">
    <citation type="journal article" date="2009" name="Science">
        <title>The B73 maize genome: complexity, diversity, and dynamics.</title>
        <authorList>
            <person name="Schnable P.S."/>
            <person name="Ware D."/>
            <person name="Fulton R.S."/>
            <person name="Stein J.C."/>
            <person name="Wei F."/>
            <person name="Pasternak S."/>
            <person name="Liang C."/>
            <person name="Zhang J."/>
            <person name="Fulton L."/>
            <person name="Graves T.A."/>
            <person name="Minx P."/>
            <person name="Reily A.D."/>
            <person name="Courtney L."/>
            <person name="Kruchowski S.S."/>
            <person name="Tomlinson C."/>
            <person name="Strong C."/>
            <person name="Delehaunty K."/>
            <person name="Fronick C."/>
            <person name="Courtney B."/>
            <person name="Rock S.M."/>
            <person name="Belter E."/>
            <person name="Du F."/>
            <person name="Kim K."/>
            <person name="Abbott R.M."/>
            <person name="Cotton M."/>
            <person name="Levy A."/>
            <person name="Marchetto P."/>
            <person name="Ochoa K."/>
            <person name="Jackson S.M."/>
            <person name="Gillam B."/>
            <person name="Chen W."/>
            <person name="Yan L."/>
            <person name="Higginbotham J."/>
            <person name="Cardenas M."/>
            <person name="Waligorski J."/>
            <person name="Applebaum E."/>
            <person name="Phelps L."/>
            <person name="Falcone J."/>
            <person name="Kanchi K."/>
            <person name="Thane T."/>
            <person name="Scimone A."/>
            <person name="Thane N."/>
            <person name="Henke J."/>
            <person name="Wang T."/>
            <person name="Ruppert J."/>
            <person name="Shah N."/>
            <person name="Rotter K."/>
            <person name="Hodges J."/>
            <person name="Ingenthron E."/>
            <person name="Cordes M."/>
            <person name="Kohlberg S."/>
            <person name="Sgro J."/>
            <person name="Delgado B."/>
            <person name="Mead K."/>
            <person name="Chinwalla A."/>
            <person name="Leonard S."/>
            <person name="Crouse K."/>
            <person name="Collura K."/>
            <person name="Kudrna D."/>
            <person name="Currie J."/>
            <person name="He R."/>
            <person name="Angelova A."/>
            <person name="Rajasekar S."/>
            <person name="Mueller T."/>
            <person name="Lomeli R."/>
            <person name="Scara G."/>
            <person name="Ko A."/>
            <person name="Delaney K."/>
            <person name="Wissotski M."/>
            <person name="Lopez G."/>
            <person name="Campos D."/>
            <person name="Braidotti M."/>
            <person name="Ashley E."/>
            <person name="Golser W."/>
            <person name="Kim H."/>
            <person name="Lee S."/>
            <person name="Lin J."/>
            <person name="Dujmic Z."/>
            <person name="Kim W."/>
            <person name="Talag J."/>
            <person name="Zuccolo A."/>
            <person name="Fan C."/>
            <person name="Sebastian A."/>
            <person name="Kramer M."/>
            <person name="Spiegel L."/>
            <person name="Nascimento L."/>
            <person name="Zutavern T."/>
            <person name="Miller B."/>
            <person name="Ambroise C."/>
            <person name="Muller S."/>
            <person name="Spooner W."/>
            <person name="Narechania A."/>
            <person name="Ren L."/>
            <person name="Wei S."/>
            <person name="Kumari S."/>
            <person name="Faga B."/>
            <person name="Levy M.J."/>
            <person name="McMahan L."/>
            <person name="Van Buren P."/>
            <person name="Vaughn M.W."/>
            <person name="Ying K."/>
            <person name="Yeh C.-T."/>
            <person name="Emrich S.J."/>
            <person name="Jia Y."/>
            <person name="Kalyanaraman A."/>
            <person name="Hsia A.-P."/>
            <person name="Barbazuk W.B."/>
            <person name="Baucom R.S."/>
            <person name="Brutnell T.P."/>
            <person name="Carpita N.C."/>
            <person name="Chaparro C."/>
            <person name="Chia J.-M."/>
            <person name="Deragon J.-M."/>
            <person name="Estill J.C."/>
            <person name="Fu Y."/>
            <person name="Jeddeloh J.A."/>
            <person name="Han Y."/>
            <person name="Lee H."/>
            <person name="Li P."/>
            <person name="Lisch D.R."/>
            <person name="Liu S."/>
            <person name="Liu Z."/>
            <person name="Nagel D.H."/>
            <person name="McCann M.C."/>
            <person name="SanMiguel P."/>
            <person name="Myers A.M."/>
            <person name="Nettleton D."/>
            <person name="Nguyen J."/>
            <person name="Penning B.W."/>
            <person name="Ponnala L."/>
            <person name="Schneider K.L."/>
            <person name="Schwartz D.C."/>
            <person name="Sharma A."/>
            <person name="Soderlund C."/>
            <person name="Springer N.M."/>
            <person name="Sun Q."/>
            <person name="Wang H."/>
            <person name="Waterman M."/>
            <person name="Westerman R."/>
            <person name="Wolfgruber T.K."/>
            <person name="Yang L."/>
            <person name="Yu Y."/>
            <person name="Zhang L."/>
            <person name="Zhou S."/>
            <person name="Zhu Q."/>
            <person name="Bennetzen J.L."/>
            <person name="Dawe R.K."/>
            <person name="Jiang J."/>
            <person name="Jiang N."/>
            <person name="Presting G.G."/>
            <person name="Wessler S.R."/>
            <person name="Aluru S."/>
            <person name="Martienssen R.A."/>
            <person name="Clifton S.W."/>
            <person name="McCombie W.R."/>
            <person name="Wing R.A."/>
            <person name="Wilson R.K."/>
        </authorList>
    </citation>
    <scope>NUCLEOTIDE SEQUENCE [LARGE SCALE GENOMIC DNA]</scope>
    <source>
        <strain evidence="2">cv. B73</strain>
    </source>
</reference>
<sequence>MVDSDAWQYRDFWEDLTILGYLCDSPEFHVHVGCLFGREHRFLGRQFLVGGEIPSPCRRAAWAEFTAARSPGGPTVRGAGDGAAVWVCDFHLWWSARRGGYAVIRHPCRAAGPPTHRRAAPSCHARVHVRVSGPALHPLPVVAFHRLLGTLVGTAVAAARPDDGLTLACFAMVV</sequence>
<accession>A0A804QQ14</accession>
<dbReference type="Proteomes" id="UP000007305">
    <property type="component" value="Chromosome 8"/>
</dbReference>
<dbReference type="AlphaFoldDB" id="A0A804QQ14"/>
<name>A0A804QQ14_MAIZE</name>
<dbReference type="EnsemblPlants" id="Zm00001eb348160_T001">
    <property type="protein sequence ID" value="Zm00001eb348160_P001"/>
    <property type="gene ID" value="Zm00001eb348160"/>
</dbReference>
<reference evidence="1" key="2">
    <citation type="submission" date="2019-07" db="EMBL/GenBank/DDBJ databases">
        <authorList>
            <person name="Seetharam A."/>
            <person name="Woodhouse M."/>
            <person name="Cannon E."/>
        </authorList>
    </citation>
    <scope>NUCLEOTIDE SEQUENCE [LARGE SCALE GENOMIC DNA]</scope>
    <source>
        <strain evidence="1">cv. B73</strain>
    </source>
</reference>
<proteinExistence type="predicted"/>
<protein>
    <submittedName>
        <fullName evidence="1">Uncharacterized protein</fullName>
    </submittedName>
</protein>